<feature type="transmembrane region" description="Helical" evidence="1">
    <location>
        <begin position="229"/>
        <end position="247"/>
    </location>
</feature>
<gene>
    <name evidence="3" type="ORF">B5F96_17810</name>
    <name evidence="2" type="ORF">PQG89_05360</name>
</gene>
<feature type="transmembrane region" description="Helical" evidence="1">
    <location>
        <begin position="360"/>
        <end position="376"/>
    </location>
</feature>
<evidence type="ECO:0000313" key="2">
    <source>
        <dbReference type="EMBL" id="MDC7148857.1"/>
    </source>
</evidence>
<feature type="transmembrane region" description="Helical" evidence="1">
    <location>
        <begin position="130"/>
        <end position="148"/>
    </location>
</feature>
<dbReference type="Proteomes" id="UP001213646">
    <property type="component" value="Unassembled WGS sequence"/>
</dbReference>
<dbReference type="Proteomes" id="UP000195975">
    <property type="component" value="Unassembled WGS sequence"/>
</dbReference>
<proteinExistence type="predicted"/>
<feature type="transmembrane region" description="Helical" evidence="1">
    <location>
        <begin position="65"/>
        <end position="83"/>
    </location>
</feature>
<feature type="transmembrane region" description="Helical" evidence="1">
    <location>
        <begin position="41"/>
        <end position="59"/>
    </location>
</feature>
<dbReference type="RefSeq" id="WP_087375787.1">
    <property type="nucleotide sequence ID" value="NZ_CALVDK010000057.1"/>
</dbReference>
<accession>A0A9Q5SLR4</accession>
<comment type="caution">
    <text evidence="3">The sequence shown here is derived from an EMBL/GenBank/DDBJ whole genome shotgun (WGS) entry which is preliminary data.</text>
</comment>
<keyword evidence="1" id="KW-0812">Transmembrane</keyword>
<name>A0A9Q5SLR4_9BACT</name>
<reference evidence="2" key="3">
    <citation type="submission" date="2023-01" db="EMBL/GenBank/DDBJ databases">
        <title>Exploring GABA producing Bacteroides strains toward improving mental health.</title>
        <authorList>
            <person name="Yousuf B."/>
            <person name="Bouhlel N.E."/>
            <person name="Mottawea W."/>
            <person name="Hammami R."/>
        </authorList>
    </citation>
    <scope>NUCLEOTIDE SEQUENCE</scope>
    <source>
        <strain evidence="2">UO.H1047</strain>
    </source>
</reference>
<dbReference type="AlphaFoldDB" id="A0A9Q5SLR4"/>
<keyword evidence="2" id="KW-0436">Ligase</keyword>
<dbReference type="GeneID" id="93407128"/>
<reference evidence="3" key="2">
    <citation type="journal article" date="2018" name="BMC Genomics">
        <title>Whole genome sequencing and function prediction of 133 gut anaerobes isolated from chicken caecum in pure cultures.</title>
        <authorList>
            <person name="Medvecky M."/>
            <person name="Cejkova D."/>
            <person name="Polansky O."/>
            <person name="Karasova D."/>
            <person name="Kubasova T."/>
            <person name="Cizek A."/>
            <person name="Rychlik I."/>
        </authorList>
    </citation>
    <scope>NUCLEOTIDE SEQUENCE</scope>
    <source>
        <strain evidence="3">An42</strain>
    </source>
</reference>
<evidence type="ECO:0000256" key="1">
    <source>
        <dbReference type="SAM" id="Phobius"/>
    </source>
</evidence>
<feature type="transmembrane region" description="Helical" evidence="1">
    <location>
        <begin position="185"/>
        <end position="217"/>
    </location>
</feature>
<keyword evidence="1" id="KW-1133">Transmembrane helix</keyword>
<sequence>MITENGKIEQLQKFVNIHFFELFIASWILGVIFYTIVGFEAIDELCAGMLLVLFIFYVFKTPEWRINKVLLFILFVFLFYLFYSIQIKSNTIKSIFMDFIIQLKPYLAFFCVYHIAPKFTGWQRKLLKDLSLLIWFCLCFLGVSQLFVRDVLVTVMGHPTVFAATVVSVSLVYLYSSNYTMKDKIIFIVMLSVGLLSGRAKFYGFFACAFVLVFYFGTAKNLKLNLKNIVAFVGMFVAVLLVAWQKIEIYFIQNLGDESTDSLARFALYATSFKIFGDYMPFGCGLGTFATHASRVDYSPIYGEYGIDYIWGLSKSYSAFIADTYYPSLAEFGVVGLVLFVLFWFYIIKKAFSFFMKTNDTRLIIMSLLIIGFLAIENVADATFTSNRGFFMMIFLGLILSEQNVLDNRLQLKS</sequence>
<feature type="transmembrane region" description="Helical" evidence="1">
    <location>
        <begin position="325"/>
        <end position="348"/>
    </location>
</feature>
<feature type="transmembrane region" description="Helical" evidence="1">
    <location>
        <begin position="95"/>
        <end position="115"/>
    </location>
</feature>
<dbReference type="EMBL" id="NFIJ01000034">
    <property type="protein sequence ID" value="OUO01333.1"/>
    <property type="molecule type" value="Genomic_DNA"/>
</dbReference>
<dbReference type="GO" id="GO:0016874">
    <property type="term" value="F:ligase activity"/>
    <property type="evidence" value="ECO:0007669"/>
    <property type="project" value="UniProtKB-KW"/>
</dbReference>
<evidence type="ECO:0000313" key="3">
    <source>
        <dbReference type="EMBL" id="OUO01333.1"/>
    </source>
</evidence>
<evidence type="ECO:0000313" key="4">
    <source>
        <dbReference type="Proteomes" id="UP000195975"/>
    </source>
</evidence>
<feature type="transmembrane region" description="Helical" evidence="1">
    <location>
        <begin position="160"/>
        <end position="179"/>
    </location>
</feature>
<organism evidence="3 4">
    <name type="scientific">Parabacteroides johnsonii</name>
    <dbReference type="NCBI Taxonomy" id="387661"/>
    <lineage>
        <taxon>Bacteria</taxon>
        <taxon>Pseudomonadati</taxon>
        <taxon>Bacteroidota</taxon>
        <taxon>Bacteroidia</taxon>
        <taxon>Bacteroidales</taxon>
        <taxon>Tannerellaceae</taxon>
        <taxon>Parabacteroides</taxon>
    </lineage>
</organism>
<keyword evidence="1" id="KW-0472">Membrane</keyword>
<reference evidence="4" key="1">
    <citation type="submission" date="2017-04" db="EMBL/GenBank/DDBJ databases">
        <title>Function of individual gut microbiota members based on whole genome sequencing of pure cultures obtained from chicken caecum.</title>
        <authorList>
            <person name="Medvecky M."/>
            <person name="Cejkova D."/>
            <person name="Polansky O."/>
            <person name="Karasova D."/>
            <person name="Kubasova T."/>
            <person name="Cizek A."/>
            <person name="Rychlik I."/>
        </authorList>
    </citation>
    <scope>NUCLEOTIDE SEQUENCE [LARGE SCALE GENOMIC DNA]</scope>
    <source>
        <strain evidence="4">An42</strain>
    </source>
</reference>
<dbReference type="EMBL" id="JAQPYX010000043">
    <property type="protein sequence ID" value="MDC7148857.1"/>
    <property type="molecule type" value="Genomic_DNA"/>
</dbReference>
<feature type="transmembrane region" description="Helical" evidence="1">
    <location>
        <begin position="15"/>
        <end position="34"/>
    </location>
</feature>
<protein>
    <submittedName>
        <fullName evidence="2">O-antigen ligase domain-containing protein</fullName>
    </submittedName>
</protein>